<gene>
    <name evidence="2" type="ORF">MBRA_19440</name>
</gene>
<dbReference type="Proteomes" id="UP000467379">
    <property type="component" value="Chromosome"/>
</dbReference>
<evidence type="ECO:0000313" key="2">
    <source>
        <dbReference type="EMBL" id="BBZ11749.1"/>
    </source>
</evidence>
<feature type="compositionally biased region" description="Basic residues" evidence="1">
    <location>
        <begin position="1"/>
        <end position="10"/>
    </location>
</feature>
<organism evidence="2 3">
    <name type="scientific">Mycobacterium branderi</name>
    <dbReference type="NCBI Taxonomy" id="43348"/>
    <lineage>
        <taxon>Bacteria</taxon>
        <taxon>Bacillati</taxon>
        <taxon>Actinomycetota</taxon>
        <taxon>Actinomycetes</taxon>
        <taxon>Mycobacteriales</taxon>
        <taxon>Mycobacteriaceae</taxon>
        <taxon>Mycobacterium</taxon>
    </lineage>
</organism>
<proteinExistence type="predicted"/>
<feature type="compositionally biased region" description="Basic and acidic residues" evidence="1">
    <location>
        <begin position="11"/>
        <end position="20"/>
    </location>
</feature>
<name>A0ABN6B5Q5_9MYCO</name>
<keyword evidence="3" id="KW-1185">Reference proteome</keyword>
<dbReference type="EMBL" id="AP022606">
    <property type="protein sequence ID" value="BBZ11749.1"/>
    <property type="molecule type" value="Genomic_DNA"/>
</dbReference>
<feature type="region of interest" description="Disordered" evidence="1">
    <location>
        <begin position="50"/>
        <end position="69"/>
    </location>
</feature>
<protein>
    <submittedName>
        <fullName evidence="2">Uncharacterized protein</fullName>
    </submittedName>
</protein>
<evidence type="ECO:0000313" key="3">
    <source>
        <dbReference type="Proteomes" id="UP000467379"/>
    </source>
</evidence>
<evidence type="ECO:0000256" key="1">
    <source>
        <dbReference type="SAM" id="MobiDB-lite"/>
    </source>
</evidence>
<accession>A0ABN6B5Q5</accession>
<sequence>MPTGKPTRRRTGNEDGRCDYRGPGSDSGPCQGTPKPVGLPRRKVRFAWGLGRFGHSPNPRDCPKGKVKG</sequence>
<feature type="region of interest" description="Disordered" evidence="1">
    <location>
        <begin position="1"/>
        <end position="39"/>
    </location>
</feature>
<reference evidence="2 3" key="1">
    <citation type="journal article" date="2019" name="Emerg. Microbes Infect.">
        <title>Comprehensive subspecies identification of 175 nontuberculous mycobacteria species based on 7547 genomic profiles.</title>
        <authorList>
            <person name="Matsumoto Y."/>
            <person name="Kinjo T."/>
            <person name="Motooka D."/>
            <person name="Nabeya D."/>
            <person name="Jung N."/>
            <person name="Uechi K."/>
            <person name="Horii T."/>
            <person name="Iida T."/>
            <person name="Fujita J."/>
            <person name="Nakamura S."/>
        </authorList>
    </citation>
    <scope>NUCLEOTIDE SEQUENCE [LARGE SCALE GENOMIC DNA]</scope>
    <source>
        <strain evidence="2 3">JCM 12687</strain>
    </source>
</reference>